<name>A0A9P5Y3Z5_9AGAR</name>
<evidence type="ECO:0000313" key="1">
    <source>
        <dbReference type="EMBL" id="KAF9461848.1"/>
    </source>
</evidence>
<evidence type="ECO:0000313" key="2">
    <source>
        <dbReference type="Proteomes" id="UP000807353"/>
    </source>
</evidence>
<organism evidence="1 2">
    <name type="scientific">Collybia nuda</name>
    <dbReference type="NCBI Taxonomy" id="64659"/>
    <lineage>
        <taxon>Eukaryota</taxon>
        <taxon>Fungi</taxon>
        <taxon>Dikarya</taxon>
        <taxon>Basidiomycota</taxon>
        <taxon>Agaricomycotina</taxon>
        <taxon>Agaricomycetes</taxon>
        <taxon>Agaricomycetidae</taxon>
        <taxon>Agaricales</taxon>
        <taxon>Tricholomatineae</taxon>
        <taxon>Clitocybaceae</taxon>
        <taxon>Collybia</taxon>
    </lineage>
</organism>
<sequence>MADDSEGHRVKRFKHQSYNQSLKDVHLPAAHNQTPLDNEIGDNDSHFHEALDHWRQLNLAPGFIQFANKADSLSASMPLLLHNWRQIIDLWMGALETSDDEGMRALLDLLQKMTHDLRTTLSPAYPDLLGRLLKLLPRSITAPALGVLLETLSTLFKFLLVPSIHFDLLEKTWTAVRDIMPTCLPEVQRAMAEVWGSVLRRLKTAAREKAVTLLAEKAEGVEDASAWVIVFACKSVSQTLHTATSSIMAPLLKAHLAADVPEPTYTLIRRVLTSLIHHVKNAEQFSPLADLLVRQVTEASKTTDMESLRRILEIISVPVAVRQGSRMTQSHLSILLAEALTIPIIPEMDTSLLKFSTAILMAAEMSLWLGPGYKLLQRSWASPDTLRFALKLNGCLADLGWGGWKLIALPLILKLTISPSVLEKEPRAVLRFLASLRRAKRLSSGETDLVWRERLEKWTLERLKTWNKESGEDAVCS</sequence>
<keyword evidence="2" id="KW-1185">Reference proteome</keyword>
<reference evidence="1" key="1">
    <citation type="submission" date="2020-11" db="EMBL/GenBank/DDBJ databases">
        <authorList>
            <consortium name="DOE Joint Genome Institute"/>
            <person name="Ahrendt S."/>
            <person name="Riley R."/>
            <person name="Andreopoulos W."/>
            <person name="Labutti K."/>
            <person name="Pangilinan J."/>
            <person name="Ruiz-Duenas F.J."/>
            <person name="Barrasa J.M."/>
            <person name="Sanchez-Garcia M."/>
            <person name="Camarero S."/>
            <person name="Miyauchi S."/>
            <person name="Serrano A."/>
            <person name="Linde D."/>
            <person name="Babiker R."/>
            <person name="Drula E."/>
            <person name="Ayuso-Fernandez I."/>
            <person name="Pacheco R."/>
            <person name="Padilla G."/>
            <person name="Ferreira P."/>
            <person name="Barriuso J."/>
            <person name="Kellner H."/>
            <person name="Castanera R."/>
            <person name="Alfaro M."/>
            <person name="Ramirez L."/>
            <person name="Pisabarro A.G."/>
            <person name="Kuo A."/>
            <person name="Tritt A."/>
            <person name="Lipzen A."/>
            <person name="He G."/>
            <person name="Yan M."/>
            <person name="Ng V."/>
            <person name="Cullen D."/>
            <person name="Martin F."/>
            <person name="Rosso M.-N."/>
            <person name="Henrissat B."/>
            <person name="Hibbett D."/>
            <person name="Martinez A.T."/>
            <person name="Grigoriev I.V."/>
        </authorList>
    </citation>
    <scope>NUCLEOTIDE SEQUENCE</scope>
    <source>
        <strain evidence="1">CBS 247.69</strain>
    </source>
</reference>
<proteinExistence type="predicted"/>
<accession>A0A9P5Y3Z5</accession>
<dbReference type="EMBL" id="MU150278">
    <property type="protein sequence ID" value="KAF9461848.1"/>
    <property type="molecule type" value="Genomic_DNA"/>
</dbReference>
<dbReference type="OrthoDB" id="360653at2759"/>
<dbReference type="GO" id="GO:0030686">
    <property type="term" value="C:90S preribosome"/>
    <property type="evidence" value="ECO:0007669"/>
    <property type="project" value="TreeGrafter"/>
</dbReference>
<dbReference type="InterPro" id="IPR016024">
    <property type="entry name" value="ARM-type_fold"/>
</dbReference>
<dbReference type="SUPFAM" id="SSF48371">
    <property type="entry name" value="ARM repeat"/>
    <property type="match status" value="1"/>
</dbReference>
<comment type="caution">
    <text evidence="1">The sequence shown here is derived from an EMBL/GenBank/DDBJ whole genome shotgun (WGS) entry which is preliminary data.</text>
</comment>
<dbReference type="AlphaFoldDB" id="A0A9P5Y3Z5"/>
<dbReference type="InterPro" id="IPR052575">
    <property type="entry name" value="SSU_processome_comp_20"/>
</dbReference>
<dbReference type="Proteomes" id="UP000807353">
    <property type="component" value="Unassembled WGS sequence"/>
</dbReference>
<gene>
    <name evidence="1" type="ORF">BDZ94DRAFT_790553</name>
</gene>
<dbReference type="PANTHER" id="PTHR17695">
    <property type="entry name" value="SMALL SUBUNIT PROCESSOME COMPONENT 20 HOMOLOG"/>
    <property type="match status" value="1"/>
</dbReference>
<protein>
    <submittedName>
        <fullName evidence="1">Uncharacterized protein</fullName>
    </submittedName>
</protein>
<dbReference type="GO" id="GO:0032040">
    <property type="term" value="C:small-subunit processome"/>
    <property type="evidence" value="ECO:0007669"/>
    <property type="project" value="TreeGrafter"/>
</dbReference>
<dbReference type="Gene3D" id="1.25.10.10">
    <property type="entry name" value="Leucine-rich Repeat Variant"/>
    <property type="match status" value="1"/>
</dbReference>
<dbReference type="PANTHER" id="PTHR17695:SF11">
    <property type="entry name" value="SMALL SUBUNIT PROCESSOME COMPONENT 20 HOMOLOG"/>
    <property type="match status" value="1"/>
</dbReference>
<dbReference type="InterPro" id="IPR011989">
    <property type="entry name" value="ARM-like"/>
</dbReference>